<comment type="similarity">
    <text evidence="9">Belongs to the G-protein coupled receptor 1 family. Mas subfamily.</text>
</comment>
<sequence length="329" mass="37042">MANNGLHSPIPLGAEEEYNRVHNATGLPDYTDYFDEIPSYDVTIIIILVCIFLISVLGLLGNGTVIWILGFCMKRTAFATYILNLAVADLGVLLGSVPWRIIVFLDNSHSIDDCLLSFTYNTGQLLLTAISIDRCVSVLFPIWHRCVRPTHLSTTVCALIWVLSCLLSIVLSIITETSLIIPDNIYFYFLTIYFQFILTGLLCLPLMTISTVILFFKVCFKSHPRKRGRLLMVILLTLLFFLILAFPINAILLDILIVPLNIPFPFHYAILCASLNSCVNPLLYFLVGRKKGGQSRESLLVILQRVLNEEVNDRQEMDPPCSIPLRNLS</sequence>
<dbReference type="PANTHER" id="PTHR11334:SF29">
    <property type="entry name" value="MAS-RELATED G-PROTEIN COUPLED RECEPTOR MEMBER X2"/>
    <property type="match status" value="1"/>
</dbReference>
<evidence type="ECO:0000256" key="2">
    <source>
        <dbReference type="ARBA" id="ARBA00022475"/>
    </source>
</evidence>
<dbReference type="InterPro" id="IPR026234">
    <property type="entry name" value="MRGPCRFAMILY"/>
</dbReference>
<dbReference type="InterPro" id="IPR017452">
    <property type="entry name" value="GPCR_Rhodpsn_7TM"/>
</dbReference>
<dbReference type="PRINTS" id="PR00237">
    <property type="entry name" value="GPCRRHODOPSN"/>
</dbReference>
<evidence type="ECO:0000256" key="9">
    <source>
        <dbReference type="ARBA" id="ARBA00061394"/>
    </source>
</evidence>
<accession>A0A670JIY9</accession>
<feature type="transmembrane region" description="Helical" evidence="11">
    <location>
        <begin position="155"/>
        <end position="174"/>
    </location>
</feature>
<dbReference type="GO" id="GO:0005886">
    <property type="term" value="C:plasma membrane"/>
    <property type="evidence" value="ECO:0007669"/>
    <property type="project" value="UniProtKB-SubCell"/>
</dbReference>
<comment type="subcellular location">
    <subcellularLocation>
        <location evidence="1">Cell membrane</location>
        <topology evidence="1">Multi-pass membrane protein</topology>
    </subcellularLocation>
</comment>
<dbReference type="Ensembl" id="ENSPMRT00000025903.1">
    <property type="protein sequence ID" value="ENSPMRP00000024416.1"/>
    <property type="gene ID" value="ENSPMRG00000015776.1"/>
</dbReference>
<organism evidence="13 14">
    <name type="scientific">Podarcis muralis</name>
    <name type="common">Wall lizard</name>
    <name type="synonym">Lacerta muralis</name>
    <dbReference type="NCBI Taxonomy" id="64176"/>
    <lineage>
        <taxon>Eukaryota</taxon>
        <taxon>Metazoa</taxon>
        <taxon>Chordata</taxon>
        <taxon>Craniata</taxon>
        <taxon>Vertebrata</taxon>
        <taxon>Euteleostomi</taxon>
        <taxon>Lepidosauria</taxon>
        <taxon>Squamata</taxon>
        <taxon>Bifurcata</taxon>
        <taxon>Unidentata</taxon>
        <taxon>Episquamata</taxon>
        <taxon>Laterata</taxon>
        <taxon>Lacertibaenia</taxon>
        <taxon>Lacertidae</taxon>
        <taxon>Podarcis</taxon>
    </lineage>
</organism>
<feature type="transmembrane region" description="Helical" evidence="11">
    <location>
        <begin position="42"/>
        <end position="69"/>
    </location>
</feature>
<dbReference type="OMA" id="TIVCAFI"/>
<feature type="transmembrane region" description="Helical" evidence="11">
    <location>
        <begin position="186"/>
        <end position="218"/>
    </location>
</feature>
<feature type="transmembrane region" description="Helical" evidence="11">
    <location>
        <begin position="125"/>
        <end position="143"/>
    </location>
</feature>
<keyword evidence="8 10" id="KW-0807">Transducer</keyword>
<feature type="domain" description="G-protein coupled receptors family 1 profile" evidence="12">
    <location>
        <begin position="61"/>
        <end position="284"/>
    </location>
</feature>
<dbReference type="FunFam" id="1.20.1070.10:FF:000193">
    <property type="entry name" value="Mas-related G-protein coupled receptor member E"/>
    <property type="match status" value="1"/>
</dbReference>
<evidence type="ECO:0000259" key="12">
    <source>
        <dbReference type="PROSITE" id="PS50262"/>
    </source>
</evidence>
<evidence type="ECO:0000313" key="14">
    <source>
        <dbReference type="Proteomes" id="UP000472272"/>
    </source>
</evidence>
<evidence type="ECO:0000256" key="7">
    <source>
        <dbReference type="ARBA" id="ARBA00023170"/>
    </source>
</evidence>
<evidence type="ECO:0000256" key="4">
    <source>
        <dbReference type="ARBA" id="ARBA00022989"/>
    </source>
</evidence>
<feature type="transmembrane region" description="Helical" evidence="11">
    <location>
        <begin position="81"/>
        <end position="105"/>
    </location>
</feature>
<dbReference type="PROSITE" id="PS50262">
    <property type="entry name" value="G_PROTEIN_RECEP_F1_2"/>
    <property type="match status" value="1"/>
</dbReference>
<keyword evidence="3 10" id="KW-0812">Transmembrane</keyword>
<evidence type="ECO:0000256" key="6">
    <source>
        <dbReference type="ARBA" id="ARBA00023136"/>
    </source>
</evidence>
<dbReference type="GO" id="GO:0004930">
    <property type="term" value="F:G protein-coupled receptor activity"/>
    <property type="evidence" value="ECO:0007669"/>
    <property type="project" value="UniProtKB-KW"/>
</dbReference>
<keyword evidence="5 10" id="KW-0297">G-protein coupled receptor</keyword>
<evidence type="ECO:0000256" key="3">
    <source>
        <dbReference type="ARBA" id="ARBA00022692"/>
    </source>
</evidence>
<dbReference type="Pfam" id="PF00001">
    <property type="entry name" value="7tm_1"/>
    <property type="match status" value="1"/>
</dbReference>
<dbReference type="Gene3D" id="1.20.1070.10">
    <property type="entry name" value="Rhodopsin 7-helix transmembrane proteins"/>
    <property type="match status" value="1"/>
</dbReference>
<evidence type="ECO:0000256" key="8">
    <source>
        <dbReference type="ARBA" id="ARBA00023224"/>
    </source>
</evidence>
<keyword evidence="14" id="KW-1185">Reference proteome</keyword>
<evidence type="ECO:0000256" key="1">
    <source>
        <dbReference type="ARBA" id="ARBA00004651"/>
    </source>
</evidence>
<keyword evidence="2" id="KW-1003">Cell membrane</keyword>
<evidence type="ECO:0000313" key="13">
    <source>
        <dbReference type="Ensembl" id="ENSPMRP00000024416.1"/>
    </source>
</evidence>
<name>A0A670JIY9_PODMU</name>
<dbReference type="SUPFAM" id="SSF81321">
    <property type="entry name" value="Family A G protein-coupled receptor-like"/>
    <property type="match status" value="1"/>
</dbReference>
<keyword evidence="6 11" id="KW-0472">Membrane</keyword>
<reference evidence="13" key="3">
    <citation type="submission" date="2025-09" db="UniProtKB">
        <authorList>
            <consortium name="Ensembl"/>
        </authorList>
    </citation>
    <scope>IDENTIFICATION</scope>
</reference>
<dbReference type="PANTHER" id="PTHR11334">
    <property type="entry name" value="MAS-RELATED G-PROTEIN COUPLED RECEPTOR"/>
    <property type="match status" value="1"/>
</dbReference>
<dbReference type="Proteomes" id="UP000472272">
    <property type="component" value="Chromosome 7"/>
</dbReference>
<reference evidence="13" key="2">
    <citation type="submission" date="2025-08" db="UniProtKB">
        <authorList>
            <consortium name="Ensembl"/>
        </authorList>
    </citation>
    <scope>IDENTIFICATION</scope>
</reference>
<dbReference type="PROSITE" id="PS00237">
    <property type="entry name" value="G_PROTEIN_RECEP_F1_1"/>
    <property type="match status" value="1"/>
</dbReference>
<feature type="transmembrane region" description="Helical" evidence="11">
    <location>
        <begin position="266"/>
        <end position="287"/>
    </location>
</feature>
<dbReference type="InterPro" id="IPR000276">
    <property type="entry name" value="GPCR_Rhodpsn"/>
</dbReference>
<dbReference type="PRINTS" id="PR02108">
    <property type="entry name" value="MRGPCRFAMILY"/>
</dbReference>
<reference evidence="13 14" key="1">
    <citation type="journal article" date="2019" name="Proc. Natl. Acad. Sci. U.S.A.">
        <title>Regulatory changes in pterin and carotenoid genes underlie balanced color polymorphisms in the wall lizard.</title>
        <authorList>
            <person name="Andrade P."/>
            <person name="Pinho C."/>
            <person name="Perez I de Lanuza G."/>
            <person name="Afonso S."/>
            <person name="Brejcha J."/>
            <person name="Rubin C.J."/>
            <person name="Wallerman O."/>
            <person name="Pereira P."/>
            <person name="Sabatino S.J."/>
            <person name="Bellati A."/>
            <person name="Pellitteri-Rosa D."/>
            <person name="Bosakova Z."/>
            <person name="Bunikis I."/>
            <person name="Carretero M.A."/>
            <person name="Feiner N."/>
            <person name="Marsik P."/>
            <person name="Pauperio F."/>
            <person name="Salvi D."/>
            <person name="Soler L."/>
            <person name="While G.M."/>
            <person name="Uller T."/>
            <person name="Font E."/>
            <person name="Andersson L."/>
            <person name="Carneiro M."/>
        </authorList>
    </citation>
    <scope>NUCLEOTIDE SEQUENCE</scope>
</reference>
<feature type="transmembrane region" description="Helical" evidence="11">
    <location>
        <begin position="230"/>
        <end position="260"/>
    </location>
</feature>
<protein>
    <recommendedName>
        <fullName evidence="12">G-protein coupled receptors family 1 profile domain-containing protein</fullName>
    </recommendedName>
</protein>
<evidence type="ECO:0000256" key="5">
    <source>
        <dbReference type="ARBA" id="ARBA00023040"/>
    </source>
</evidence>
<evidence type="ECO:0000256" key="10">
    <source>
        <dbReference type="RuleBase" id="RU000688"/>
    </source>
</evidence>
<keyword evidence="7 10" id="KW-0675">Receptor</keyword>
<keyword evidence="4 11" id="KW-1133">Transmembrane helix</keyword>
<dbReference type="AlphaFoldDB" id="A0A670JIY9"/>
<dbReference type="GeneTree" id="ENSGT01030000234639"/>
<evidence type="ECO:0000256" key="11">
    <source>
        <dbReference type="SAM" id="Phobius"/>
    </source>
</evidence>
<proteinExistence type="inferred from homology"/>